<keyword evidence="4" id="KW-0813">Transport</keyword>
<keyword evidence="11 16" id="KW-0472">Membrane</keyword>
<dbReference type="OrthoDB" id="1719357at2759"/>
<evidence type="ECO:0000256" key="9">
    <source>
        <dbReference type="ARBA" id="ARBA00023034"/>
    </source>
</evidence>
<reference evidence="19 20" key="1">
    <citation type="journal article" date="2019" name="BMC Genomics">
        <title>New insights from Opisthorchis felineus genome: update on genomics of the epidemiologically important liver flukes.</title>
        <authorList>
            <person name="Ershov N.I."/>
            <person name="Mordvinov V.A."/>
            <person name="Prokhortchouk E.B."/>
            <person name="Pakharukova M.Y."/>
            <person name="Gunbin K.V."/>
            <person name="Ustyantsev K."/>
            <person name="Genaev M.A."/>
            <person name="Blinov A.G."/>
            <person name="Mazur A."/>
            <person name="Boulygina E."/>
            <person name="Tsygankova S."/>
            <person name="Khrameeva E."/>
            <person name="Chekanov N."/>
            <person name="Fan G."/>
            <person name="Xiao A."/>
            <person name="Zhang H."/>
            <person name="Xu X."/>
            <person name="Yang H."/>
            <person name="Solovyev V."/>
            <person name="Lee S.M."/>
            <person name="Liu X."/>
            <person name="Afonnikov D.A."/>
            <person name="Skryabin K.G."/>
        </authorList>
    </citation>
    <scope>NUCLEOTIDE SEQUENCE [LARGE SCALE GENOMIC DNA]</scope>
    <source>
        <strain evidence="19">AK-0245</strain>
        <tissue evidence="19">Whole organism</tissue>
    </source>
</reference>
<comment type="subcellular location">
    <subcellularLocation>
        <location evidence="1">Endoplasmic reticulum membrane</location>
        <topology evidence="1">Single-pass type IV membrane protein</topology>
    </subcellularLocation>
    <subcellularLocation>
        <location evidence="13">Golgi apparatus</location>
        <location evidence="13">cis-Golgi network membrane</location>
    </subcellularLocation>
    <subcellularLocation>
        <location evidence="2">Melanosome</location>
    </subcellularLocation>
</comment>
<evidence type="ECO:0000256" key="1">
    <source>
        <dbReference type="ARBA" id="ARBA00004163"/>
    </source>
</evidence>
<keyword evidence="8 16" id="KW-1133">Transmembrane helix</keyword>
<evidence type="ECO:0000259" key="17">
    <source>
        <dbReference type="PROSITE" id="PS50859"/>
    </source>
</evidence>
<evidence type="ECO:0000256" key="12">
    <source>
        <dbReference type="ARBA" id="ARBA00024173"/>
    </source>
</evidence>
<dbReference type="GO" id="GO:0006888">
    <property type="term" value="P:endoplasmic reticulum to Golgi vesicle-mediated transport"/>
    <property type="evidence" value="ECO:0007669"/>
    <property type="project" value="InterPro"/>
</dbReference>
<comment type="similarity">
    <text evidence="3">Belongs to the synaptobrevin family.</text>
</comment>
<dbReference type="InterPro" id="IPR010908">
    <property type="entry name" value="Longin_dom"/>
</dbReference>
<evidence type="ECO:0000256" key="8">
    <source>
        <dbReference type="ARBA" id="ARBA00022989"/>
    </source>
</evidence>
<dbReference type="SMART" id="SM01270">
    <property type="entry name" value="Longin"/>
    <property type="match status" value="1"/>
</dbReference>
<comment type="caution">
    <text evidence="19">The sequence shown here is derived from an EMBL/GenBank/DDBJ whole genome shotgun (WGS) entry which is preliminary data.</text>
</comment>
<dbReference type="InterPro" id="IPR011012">
    <property type="entry name" value="Longin-like_dom_sf"/>
</dbReference>
<comment type="function">
    <text evidence="12">SNARE involved in targeting and fusion of ER-derived transport vesicles with the Golgi complex as well as Golgi-derived retrograde transport vesicles with the ER.</text>
</comment>
<accession>A0A4S2MIG8</accession>
<dbReference type="SUPFAM" id="SSF58038">
    <property type="entry name" value="SNARE fusion complex"/>
    <property type="match status" value="1"/>
</dbReference>
<dbReference type="GO" id="GO:0005789">
    <property type="term" value="C:endoplasmic reticulum membrane"/>
    <property type="evidence" value="ECO:0007669"/>
    <property type="project" value="UniProtKB-SubCell"/>
</dbReference>
<organism evidence="19 20">
    <name type="scientific">Opisthorchis felineus</name>
    <dbReference type="NCBI Taxonomy" id="147828"/>
    <lineage>
        <taxon>Eukaryota</taxon>
        <taxon>Metazoa</taxon>
        <taxon>Spiralia</taxon>
        <taxon>Lophotrochozoa</taxon>
        <taxon>Platyhelminthes</taxon>
        <taxon>Trematoda</taxon>
        <taxon>Digenea</taxon>
        <taxon>Opisthorchiida</taxon>
        <taxon>Opisthorchiata</taxon>
        <taxon>Opisthorchiidae</taxon>
        <taxon>Opisthorchis</taxon>
    </lineage>
</organism>
<dbReference type="Proteomes" id="UP000308267">
    <property type="component" value="Unassembled WGS sequence"/>
</dbReference>
<evidence type="ECO:0000313" key="20">
    <source>
        <dbReference type="Proteomes" id="UP000308267"/>
    </source>
</evidence>
<proteinExistence type="inferred from homology"/>
<feature type="region of interest" description="Disordered" evidence="15">
    <location>
        <begin position="9"/>
        <end position="48"/>
    </location>
</feature>
<evidence type="ECO:0000256" key="11">
    <source>
        <dbReference type="ARBA" id="ARBA00023136"/>
    </source>
</evidence>
<dbReference type="Gene3D" id="3.30.450.50">
    <property type="entry name" value="Longin domain"/>
    <property type="match status" value="1"/>
</dbReference>
<evidence type="ECO:0000256" key="2">
    <source>
        <dbReference type="ARBA" id="ARBA00004223"/>
    </source>
</evidence>
<evidence type="ECO:0000256" key="15">
    <source>
        <dbReference type="SAM" id="MobiDB-lite"/>
    </source>
</evidence>
<dbReference type="Pfam" id="PF13774">
    <property type="entry name" value="Longin"/>
    <property type="match status" value="1"/>
</dbReference>
<dbReference type="PANTHER" id="PTHR45837">
    <property type="entry name" value="VESICLE-TRAFFICKING PROTEIN SEC22B"/>
    <property type="match status" value="1"/>
</dbReference>
<feature type="transmembrane region" description="Helical" evidence="16">
    <location>
        <begin position="295"/>
        <end position="314"/>
    </location>
</feature>
<keyword evidence="9" id="KW-0333">Golgi apparatus</keyword>
<sequence>MTQWLKREFTDRKIRGSNPTSASRLPLSRLGQPGSIPAVVHPSGGMAPRHRKRVTAGPFFQPMECDQFIYSGVTPYYPQEVDPYSSVVLFTIPVRQTPSGLSSMIYFTLIARVADGLPLAATIQEDDRLSRHIVQYQNQAKQLVCRLTPTSPSRCSLIAGPYVFHYLLDRGVCYLILTESQFNRTKAFGFLEAIQTQFYGDYSSKIDTVSRPYAFLDFDRFIHQTQKTYTDTRSSNMNQLNVALQDVQRIMVQNIDDVLQRGEALSALDTRASNLSTMSKKYRQDAASLNMQSAWVFYVLLCVVILAIFTYVYFRYL</sequence>
<evidence type="ECO:0000256" key="5">
    <source>
        <dbReference type="ARBA" id="ARBA00022692"/>
    </source>
</evidence>
<evidence type="ECO:0000256" key="14">
    <source>
        <dbReference type="PROSITE-ProRule" id="PRU00290"/>
    </source>
</evidence>
<keyword evidence="5 16" id="KW-0812">Transmembrane</keyword>
<dbReference type="PROSITE" id="PS50859">
    <property type="entry name" value="LONGIN"/>
    <property type="match status" value="1"/>
</dbReference>
<dbReference type="CDD" id="cd15866">
    <property type="entry name" value="R-SNARE_SEC22"/>
    <property type="match status" value="1"/>
</dbReference>
<evidence type="ECO:0000256" key="3">
    <source>
        <dbReference type="ARBA" id="ARBA00008025"/>
    </source>
</evidence>
<keyword evidence="20" id="KW-1185">Reference proteome</keyword>
<dbReference type="GO" id="GO:0005794">
    <property type="term" value="C:Golgi apparatus"/>
    <property type="evidence" value="ECO:0007669"/>
    <property type="project" value="UniProtKB-SubCell"/>
</dbReference>
<evidence type="ECO:0000256" key="10">
    <source>
        <dbReference type="ARBA" id="ARBA00023054"/>
    </source>
</evidence>
<evidence type="ECO:0000313" key="19">
    <source>
        <dbReference type="EMBL" id="TGZ74077.1"/>
    </source>
</evidence>
<dbReference type="SUPFAM" id="SSF64356">
    <property type="entry name" value="SNARE-like"/>
    <property type="match status" value="1"/>
</dbReference>
<evidence type="ECO:0000259" key="18">
    <source>
        <dbReference type="PROSITE" id="PS50892"/>
    </source>
</evidence>
<evidence type="ECO:0000256" key="16">
    <source>
        <dbReference type="SAM" id="Phobius"/>
    </source>
</evidence>
<dbReference type="GO" id="GO:0015031">
    <property type="term" value="P:protein transport"/>
    <property type="evidence" value="ECO:0007669"/>
    <property type="project" value="UniProtKB-KW"/>
</dbReference>
<evidence type="ECO:0000256" key="7">
    <source>
        <dbReference type="ARBA" id="ARBA00022927"/>
    </source>
</evidence>
<name>A0A4S2MIG8_OPIFE</name>
<evidence type="ECO:0008006" key="21">
    <source>
        <dbReference type="Google" id="ProtNLM"/>
    </source>
</evidence>
<dbReference type="Pfam" id="PF00957">
    <property type="entry name" value="Synaptobrevin"/>
    <property type="match status" value="1"/>
</dbReference>
<dbReference type="Gene3D" id="1.20.5.110">
    <property type="match status" value="1"/>
</dbReference>
<dbReference type="PROSITE" id="PS50892">
    <property type="entry name" value="V_SNARE"/>
    <property type="match status" value="1"/>
</dbReference>
<keyword evidence="6" id="KW-0256">Endoplasmic reticulum</keyword>
<dbReference type="InterPro" id="IPR044565">
    <property type="entry name" value="Sec22"/>
</dbReference>
<keyword evidence="10 14" id="KW-0175">Coiled coil</keyword>
<dbReference type="GO" id="GO:0005484">
    <property type="term" value="F:SNAP receptor activity"/>
    <property type="evidence" value="ECO:0007669"/>
    <property type="project" value="InterPro"/>
</dbReference>
<dbReference type="STRING" id="147828.A0A4S2MIG8"/>
<dbReference type="CDD" id="cd14824">
    <property type="entry name" value="Longin"/>
    <property type="match status" value="1"/>
</dbReference>
<protein>
    <recommendedName>
        <fullName evidence="21">Longin domain-containing protein</fullName>
    </recommendedName>
</protein>
<dbReference type="InterPro" id="IPR042855">
    <property type="entry name" value="V_SNARE_CC"/>
</dbReference>
<evidence type="ECO:0000256" key="13">
    <source>
        <dbReference type="ARBA" id="ARBA00024188"/>
    </source>
</evidence>
<feature type="domain" description="V-SNARE coiled-coil homology" evidence="18">
    <location>
        <begin position="236"/>
        <end position="296"/>
    </location>
</feature>
<dbReference type="EMBL" id="SJOL01002152">
    <property type="protein sequence ID" value="TGZ74077.1"/>
    <property type="molecule type" value="Genomic_DNA"/>
</dbReference>
<feature type="domain" description="Longin" evidence="17">
    <location>
        <begin position="109"/>
        <end position="222"/>
    </location>
</feature>
<dbReference type="AlphaFoldDB" id="A0A4S2MIG8"/>
<evidence type="ECO:0000256" key="6">
    <source>
        <dbReference type="ARBA" id="ARBA00022824"/>
    </source>
</evidence>
<evidence type="ECO:0000256" key="4">
    <source>
        <dbReference type="ARBA" id="ARBA00022448"/>
    </source>
</evidence>
<keyword evidence="7" id="KW-0653">Protein transport</keyword>
<gene>
    <name evidence="19" type="ORF">CRM22_001142</name>
</gene>
<dbReference type="GO" id="GO:0006890">
    <property type="term" value="P:retrograde vesicle-mediated transport, Golgi to endoplasmic reticulum"/>
    <property type="evidence" value="ECO:0007669"/>
    <property type="project" value="InterPro"/>
</dbReference>